<reference evidence="3" key="1">
    <citation type="submission" date="2016-10" db="EMBL/GenBank/DDBJ databases">
        <authorList>
            <person name="Varghese N."/>
            <person name="Submissions S."/>
        </authorList>
    </citation>
    <scope>NUCLEOTIDE SEQUENCE [LARGE SCALE GENOMIC DNA]</scope>
    <source>
        <strain evidence="3">ATCC 23835</strain>
    </source>
</reference>
<name>A0A1H2AD72_9PSED</name>
<sequence length="151" mass="18355">MNSLAEIDRLLGVGNWRLRRHEVTLLRLRQRRAQLLCEWSALDQQEQSLRALLDSHRVMNRVLDHWQLLETLRRQAVIRRQIQILLLERQPLREQQVQLEQEAGQRQQELESLQRRQSRYAAVRQRLSRQLRLERLRRDECEIDELIGGKR</sequence>
<evidence type="ECO:0000313" key="3">
    <source>
        <dbReference type="Proteomes" id="UP000199524"/>
    </source>
</evidence>
<keyword evidence="3" id="KW-1185">Reference proteome</keyword>
<dbReference type="Proteomes" id="UP000199524">
    <property type="component" value="Chromosome I"/>
</dbReference>
<dbReference type="Pfam" id="PF02090">
    <property type="entry name" value="SPAM"/>
    <property type="match status" value="1"/>
</dbReference>
<dbReference type="RefSeq" id="WP_090210769.1">
    <property type="nucleotide sequence ID" value="NZ_LT629777.1"/>
</dbReference>
<dbReference type="AlphaFoldDB" id="A0A1H2AD72"/>
<gene>
    <name evidence="2" type="ORF">SAMN05216598_5725</name>
</gene>
<proteinExistence type="predicted"/>
<dbReference type="InterPro" id="IPR002954">
    <property type="entry name" value="Salm_SPAgM"/>
</dbReference>
<evidence type="ECO:0000256" key="1">
    <source>
        <dbReference type="SAM" id="Coils"/>
    </source>
</evidence>
<keyword evidence="1" id="KW-0175">Coiled coil</keyword>
<evidence type="ECO:0000313" key="2">
    <source>
        <dbReference type="EMBL" id="SDT43712.1"/>
    </source>
</evidence>
<dbReference type="EMBL" id="LT629777">
    <property type="protein sequence ID" value="SDT43712.1"/>
    <property type="molecule type" value="Genomic_DNA"/>
</dbReference>
<organism evidence="2 3">
    <name type="scientific">Pseudomonas asplenii</name>
    <dbReference type="NCBI Taxonomy" id="53407"/>
    <lineage>
        <taxon>Bacteria</taxon>
        <taxon>Pseudomonadati</taxon>
        <taxon>Pseudomonadota</taxon>
        <taxon>Gammaproteobacteria</taxon>
        <taxon>Pseudomonadales</taxon>
        <taxon>Pseudomonadaceae</taxon>
        <taxon>Pseudomonas</taxon>
    </lineage>
</organism>
<feature type="coiled-coil region" evidence="1">
    <location>
        <begin position="96"/>
        <end position="130"/>
    </location>
</feature>
<dbReference type="GeneID" id="300210556"/>
<accession>A0A1H2AD72</accession>
<protein>
    <submittedName>
        <fullName evidence="2">Surface presentation of antigen gene type M protein</fullName>
    </submittedName>
</protein>